<dbReference type="CDD" id="cd08889">
    <property type="entry name" value="SRPBCC_PITPNM1-2_like"/>
    <property type="match status" value="1"/>
</dbReference>
<dbReference type="InterPro" id="IPR036412">
    <property type="entry name" value="HAD-like_sf"/>
</dbReference>
<dbReference type="InterPro" id="IPR023214">
    <property type="entry name" value="HAD_sf"/>
</dbReference>
<dbReference type="InterPro" id="IPR023393">
    <property type="entry name" value="START-like_dom_sf"/>
</dbReference>
<feature type="domain" description="DDHD" evidence="7">
    <location>
        <begin position="764"/>
        <end position="969"/>
    </location>
</feature>
<dbReference type="SUPFAM" id="SSF56784">
    <property type="entry name" value="HAD-like"/>
    <property type="match status" value="1"/>
</dbReference>
<dbReference type="EMBL" id="JAIWYP010000001">
    <property type="protein sequence ID" value="KAH3891664.1"/>
    <property type="molecule type" value="Genomic_DNA"/>
</dbReference>
<protein>
    <recommendedName>
        <fullName evidence="7">DDHD domain-containing protein</fullName>
    </recommendedName>
</protein>
<keyword evidence="5" id="KW-0106">Calcium</keyword>
<dbReference type="GO" id="GO:0046872">
    <property type="term" value="F:metal ion binding"/>
    <property type="evidence" value="ECO:0007669"/>
    <property type="project" value="InterPro"/>
</dbReference>
<dbReference type="Proteomes" id="UP000828390">
    <property type="component" value="Unassembled WGS sequence"/>
</dbReference>
<dbReference type="Pfam" id="PF24695">
    <property type="entry name" value="PITM1-3"/>
    <property type="match status" value="1"/>
</dbReference>
<dbReference type="Pfam" id="PF24694">
    <property type="entry name" value="LNS2_PITM1-3"/>
    <property type="match status" value="1"/>
</dbReference>
<dbReference type="GO" id="GO:0005737">
    <property type="term" value="C:cytoplasm"/>
    <property type="evidence" value="ECO:0007669"/>
    <property type="project" value="TreeGrafter"/>
</dbReference>
<dbReference type="InterPro" id="IPR031315">
    <property type="entry name" value="LNS2/PITP"/>
</dbReference>
<dbReference type="GO" id="GO:0008526">
    <property type="term" value="F:phosphatidylinositol transfer activity"/>
    <property type="evidence" value="ECO:0007669"/>
    <property type="project" value="TreeGrafter"/>
</dbReference>
<feature type="region of interest" description="Disordered" evidence="6">
    <location>
        <begin position="1325"/>
        <end position="1346"/>
    </location>
</feature>
<dbReference type="FunFam" id="3.30.530.20:FF:000001">
    <property type="entry name" value="Phosphatidylinositol transfer protein membrane associated 2"/>
    <property type="match status" value="1"/>
</dbReference>
<dbReference type="GO" id="GO:0035091">
    <property type="term" value="F:phosphatidylinositol binding"/>
    <property type="evidence" value="ECO:0007669"/>
    <property type="project" value="TreeGrafter"/>
</dbReference>
<evidence type="ECO:0000256" key="4">
    <source>
        <dbReference type="ARBA" id="ARBA00022553"/>
    </source>
</evidence>
<dbReference type="GO" id="GO:0012505">
    <property type="term" value="C:endomembrane system"/>
    <property type="evidence" value="ECO:0007669"/>
    <property type="project" value="UniProtKB-SubCell"/>
</dbReference>
<comment type="subcellular location">
    <subcellularLocation>
        <location evidence="1">Endomembrane system</location>
        <topology evidence="1">Peripheral membrane protein</topology>
    </subcellularLocation>
</comment>
<accession>A0A9D4NDG2</accession>
<sequence length="1393" mass="156300">MLVKEYRISLPMSVEEYRIAQLYMIQKKSREESHGAGSGVEIIENQPYTDGPGGSGQYTYKIYHIGSHLPGWFRAILPKSALRVEEEAWNAYPYTKTRYKCPFVEKFVLEVETRYLNDGGEKDNLFGLKSSELKERTVDYIDIVKDTISSSDYRREEDPKIYQSNTTQRGPLQDNWREEYAKAARTDPNKKIMTAYKLCRVEFRYWGMQNKIERFIHDIGLRKTMLRAHRQAWCWQDEYYGLKLEDIRRLELETQLALQEKMAGINDNDEFIDPTKQDHKTSDHTKSVNITSVQEDNANAAASPTVSVPVSKQFDHVKSQTLSGRQSPSPSQATIHSSKSKTKQMSRSKSSLDSSHVSDWRFQSLEQLQESSSDEDDEFFDAEGIFGDVCSSDLEMSDSELDQNVLWGLGTKSSSLEMLSVSNDEFADARSQLSFNTDNAGGRRFEKLCQKYSLETGRNDKQSTAPSLCKTDVLFLVVHGGSMLDTACDSFNTSKRSDYNTFKTTFDTVVRNSYPAAKGHVAFRLVPCPQMCADALNVLSSLSPFGSDSTPHHIEGNLPWSQEFVPLGALGLFSACSPEYQDHVNSVVAKANLVYMDFLQSDDGRGFTGQVCLVADSTGSILMYDALCRSRSLLSNCGSHYSSRGSDLNVGALGSSHTLCDKEDTIKEEPEVCDDNVKPTTGDAHIKQTNKHKTSSELLHRTVSEGHTSMKAPLHKTDSMPVEMRKQDGKSGSVRVHVTQSAEAAYEGSCRRTSSESLYESIKLEFEVGDFFMLGSPLGLVLAYRRMFAGQNKEMPERPECQQMYNLFHASDPSAFRLEPLVNFTFRQIPPIKVSRYNKFPMGHGESIQIVETMCQYINMFLDQYSCEQSGENLVDQASIGSELLVSLQRQSSVSSNSIQYCSSGQYGSTFSNIANVSSKWWGNKRLDYVLYCPEVLHSFPVRALPPLFHASFWESTDVCGNRILKAFANSLDPDETPQNMASHLDPNWPHLQLFQHDIGFSYQNDELQNSVFMAPDEQLSQQPKEKWQKRRTMYKIKNLQPNHRGNDVLVVEDGPQKITAKFMYGPLDMTSLSGEKTDIHVMSGAGEWMYMGTEMTDGHGRLSFTIPEDKQLCQGIYPVRLVVRVDHTTADLFLAVLPPKTETVIFSIDGSFTASVSIMGKDPKVKPGAVDVVRRWQELGYMILYVTARPDMQHTKVVGWLAQHNFPHGMVAFMDGFSKDPLKQKFNYIKTLQKDAELSLCAAYGSSKDINGYRELGLDKTKIFIVGKSSKKQQNLATFISDGYAAHLEVLMTPGGSRPASGNAVFLLHKACFCLPSANKRNSKARQSMNLSPSGSQKDGMFTRQESHASQTLITVGEQGNTLLQSVQPSFGAAVRARGTSPRPKLLLDNLK</sequence>
<evidence type="ECO:0000256" key="1">
    <source>
        <dbReference type="ARBA" id="ARBA00004184"/>
    </source>
</evidence>
<feature type="compositionally biased region" description="Polar residues" evidence="6">
    <location>
        <begin position="1326"/>
        <end position="1338"/>
    </location>
</feature>
<dbReference type="InterPro" id="IPR004177">
    <property type="entry name" value="DDHD_dom"/>
</dbReference>
<comment type="similarity">
    <text evidence="2">Belongs to the PtdIns transfer protein family. PI transfer class IIA subfamily.</text>
</comment>
<evidence type="ECO:0000256" key="2">
    <source>
        <dbReference type="ARBA" id="ARBA00010316"/>
    </source>
</evidence>
<evidence type="ECO:0000256" key="3">
    <source>
        <dbReference type="ARBA" id="ARBA00022481"/>
    </source>
</evidence>
<feature type="compositionally biased region" description="Polar residues" evidence="6">
    <location>
        <begin position="319"/>
        <end position="337"/>
    </location>
</feature>
<feature type="region of interest" description="Disordered" evidence="6">
    <location>
        <begin position="317"/>
        <end position="354"/>
    </location>
</feature>
<dbReference type="Pfam" id="PF02121">
    <property type="entry name" value="IP_trans"/>
    <property type="match status" value="1"/>
</dbReference>
<keyword evidence="9" id="KW-1185">Reference proteome</keyword>
<keyword evidence="4" id="KW-0597">Phosphoprotein</keyword>
<dbReference type="PANTHER" id="PTHR10658">
    <property type="entry name" value="PHOSPHATIDYLINOSITOL TRANSFER PROTEIN"/>
    <property type="match status" value="1"/>
</dbReference>
<comment type="caution">
    <text evidence="8">The sequence shown here is derived from an EMBL/GenBank/DDBJ whole genome shotgun (WGS) entry which is preliminary data.</text>
</comment>
<dbReference type="FunFam" id="3.40.50.1000:FF:000173">
    <property type="entry name" value="Membrane-associated phosphatidylinositol transfer protein 2"/>
    <property type="match status" value="1"/>
</dbReference>
<dbReference type="Pfam" id="PF02862">
    <property type="entry name" value="DDHD"/>
    <property type="match status" value="1"/>
</dbReference>
<dbReference type="SMART" id="SM01127">
    <property type="entry name" value="DDHD"/>
    <property type="match status" value="1"/>
</dbReference>
<dbReference type="InterPro" id="IPR001666">
    <property type="entry name" value="PI_transfer"/>
</dbReference>
<reference evidence="8" key="1">
    <citation type="journal article" date="2019" name="bioRxiv">
        <title>The Genome of the Zebra Mussel, Dreissena polymorpha: A Resource for Invasive Species Research.</title>
        <authorList>
            <person name="McCartney M.A."/>
            <person name="Auch B."/>
            <person name="Kono T."/>
            <person name="Mallez S."/>
            <person name="Zhang Y."/>
            <person name="Obille A."/>
            <person name="Becker A."/>
            <person name="Abrahante J.E."/>
            <person name="Garbe J."/>
            <person name="Badalamenti J.P."/>
            <person name="Herman A."/>
            <person name="Mangelson H."/>
            <person name="Liachko I."/>
            <person name="Sullivan S."/>
            <person name="Sone E.D."/>
            <person name="Koren S."/>
            <person name="Silverstein K.A.T."/>
            <person name="Beckman K.B."/>
            <person name="Gohl D.M."/>
        </authorList>
    </citation>
    <scope>NUCLEOTIDE SEQUENCE</scope>
    <source>
        <strain evidence="8">Duluth1</strain>
        <tissue evidence="8">Whole animal</tissue>
    </source>
</reference>
<evidence type="ECO:0000313" key="9">
    <source>
        <dbReference type="Proteomes" id="UP000828390"/>
    </source>
</evidence>
<dbReference type="GO" id="GO:0031210">
    <property type="term" value="F:phosphatidylcholine binding"/>
    <property type="evidence" value="ECO:0007669"/>
    <property type="project" value="TreeGrafter"/>
</dbReference>
<dbReference type="InterPro" id="IPR055261">
    <property type="entry name" value="PI_transfer_N"/>
</dbReference>
<dbReference type="GO" id="GO:0008525">
    <property type="term" value="F:phosphatidylcholine transporter activity"/>
    <property type="evidence" value="ECO:0007669"/>
    <property type="project" value="TreeGrafter"/>
</dbReference>
<dbReference type="PANTHER" id="PTHR10658:SF81">
    <property type="entry name" value="PROTEIN RETINAL DEGENERATION B"/>
    <property type="match status" value="1"/>
</dbReference>
<evidence type="ECO:0000256" key="5">
    <source>
        <dbReference type="ARBA" id="ARBA00022837"/>
    </source>
</evidence>
<dbReference type="SMART" id="SM00775">
    <property type="entry name" value="LNS2"/>
    <property type="match status" value="1"/>
</dbReference>
<dbReference type="PRINTS" id="PR00391">
    <property type="entry name" value="PITRANSFER"/>
</dbReference>
<evidence type="ECO:0000259" key="7">
    <source>
        <dbReference type="PROSITE" id="PS51043"/>
    </source>
</evidence>
<gene>
    <name evidence="8" type="ORF">DPMN_015769</name>
</gene>
<evidence type="ECO:0000313" key="8">
    <source>
        <dbReference type="EMBL" id="KAH3891664.1"/>
    </source>
</evidence>
<feature type="region of interest" description="Disordered" evidence="6">
    <location>
        <begin position="1374"/>
        <end position="1393"/>
    </location>
</feature>
<reference evidence="8" key="2">
    <citation type="submission" date="2020-11" db="EMBL/GenBank/DDBJ databases">
        <authorList>
            <person name="McCartney M.A."/>
            <person name="Auch B."/>
            <person name="Kono T."/>
            <person name="Mallez S."/>
            <person name="Becker A."/>
            <person name="Gohl D.M."/>
            <person name="Silverstein K.A.T."/>
            <person name="Koren S."/>
            <person name="Bechman K.B."/>
            <person name="Herman A."/>
            <person name="Abrahante J.E."/>
            <person name="Garbe J."/>
        </authorList>
    </citation>
    <scope>NUCLEOTIDE SEQUENCE</scope>
    <source>
        <strain evidence="8">Duluth1</strain>
        <tissue evidence="8">Whole animal</tissue>
    </source>
</reference>
<dbReference type="Gene3D" id="3.40.50.1000">
    <property type="entry name" value="HAD superfamily/HAD-like"/>
    <property type="match status" value="1"/>
</dbReference>
<name>A0A9D4NDG2_DREPO</name>
<organism evidence="8 9">
    <name type="scientific">Dreissena polymorpha</name>
    <name type="common">Zebra mussel</name>
    <name type="synonym">Mytilus polymorpha</name>
    <dbReference type="NCBI Taxonomy" id="45954"/>
    <lineage>
        <taxon>Eukaryota</taxon>
        <taxon>Metazoa</taxon>
        <taxon>Spiralia</taxon>
        <taxon>Lophotrochozoa</taxon>
        <taxon>Mollusca</taxon>
        <taxon>Bivalvia</taxon>
        <taxon>Autobranchia</taxon>
        <taxon>Heteroconchia</taxon>
        <taxon>Euheterodonta</taxon>
        <taxon>Imparidentia</taxon>
        <taxon>Neoheterodontei</taxon>
        <taxon>Myida</taxon>
        <taxon>Dreissenoidea</taxon>
        <taxon>Dreissenidae</taxon>
        <taxon>Dreissena</taxon>
    </lineage>
</organism>
<proteinExistence type="inferred from homology"/>
<keyword evidence="3" id="KW-0488">Methylation</keyword>
<dbReference type="SUPFAM" id="SSF55961">
    <property type="entry name" value="Bet v1-like"/>
    <property type="match status" value="1"/>
</dbReference>
<evidence type="ECO:0000256" key="6">
    <source>
        <dbReference type="SAM" id="MobiDB-lite"/>
    </source>
</evidence>
<dbReference type="PROSITE" id="PS51043">
    <property type="entry name" value="DDHD"/>
    <property type="match status" value="1"/>
</dbReference>
<dbReference type="Gene3D" id="3.30.530.20">
    <property type="match status" value="1"/>
</dbReference>